<evidence type="ECO:0000256" key="2">
    <source>
        <dbReference type="ARBA" id="ARBA00022695"/>
    </source>
</evidence>
<dbReference type="PANTHER" id="PTHR42866:SF2">
    <property type="entry name" value="3-DEOXY-MANNO-OCTULOSONATE CYTIDYLYLTRANSFERASE, MITOCHONDRIAL"/>
    <property type="match status" value="1"/>
</dbReference>
<keyword evidence="1" id="KW-0808">Transferase</keyword>
<protein>
    <recommendedName>
        <fullName evidence="4">3-deoxy-manno-octulosonate cytidylyltransferase</fullName>
    </recommendedName>
</protein>
<gene>
    <name evidence="3" type="ORF">METZ01_LOCUS401179</name>
</gene>
<feature type="non-terminal residue" evidence="3">
    <location>
        <position position="157"/>
    </location>
</feature>
<sequence>MTKIIGVIPVRMGSSRFPGKPLYKIAGMPMVEHVWHRSMMYSDWDEIFLATCDKEIKEFANTKNIPCIMTSDKHKHAFDRVAEAIENCDFEISSEDIVITVQGDEPMMYPDMITATVQPMLDDAEINGVVLSMPIVDEVQFNDPNSLKIVHNIKGDL</sequence>
<dbReference type="Gene3D" id="3.90.550.10">
    <property type="entry name" value="Spore Coat Polysaccharide Biosynthesis Protein SpsA, Chain A"/>
    <property type="match status" value="1"/>
</dbReference>
<dbReference type="Pfam" id="PF02348">
    <property type="entry name" value="CTP_transf_3"/>
    <property type="match status" value="1"/>
</dbReference>
<dbReference type="GO" id="GO:0005829">
    <property type="term" value="C:cytosol"/>
    <property type="evidence" value="ECO:0007669"/>
    <property type="project" value="TreeGrafter"/>
</dbReference>
<accession>A0A382VQQ2</accession>
<proteinExistence type="predicted"/>
<evidence type="ECO:0008006" key="4">
    <source>
        <dbReference type="Google" id="ProtNLM"/>
    </source>
</evidence>
<name>A0A382VQQ2_9ZZZZ</name>
<dbReference type="InterPro" id="IPR029044">
    <property type="entry name" value="Nucleotide-diphossugar_trans"/>
</dbReference>
<dbReference type="InterPro" id="IPR003329">
    <property type="entry name" value="Cytidylyl_trans"/>
</dbReference>
<dbReference type="PANTHER" id="PTHR42866">
    <property type="entry name" value="3-DEOXY-MANNO-OCTULOSONATE CYTIDYLYLTRANSFERASE"/>
    <property type="match status" value="1"/>
</dbReference>
<reference evidence="3" key="1">
    <citation type="submission" date="2018-05" db="EMBL/GenBank/DDBJ databases">
        <authorList>
            <person name="Lanie J.A."/>
            <person name="Ng W.-L."/>
            <person name="Kazmierczak K.M."/>
            <person name="Andrzejewski T.M."/>
            <person name="Davidsen T.M."/>
            <person name="Wayne K.J."/>
            <person name="Tettelin H."/>
            <person name="Glass J.I."/>
            <person name="Rusch D."/>
            <person name="Podicherti R."/>
            <person name="Tsui H.-C.T."/>
            <person name="Winkler M.E."/>
        </authorList>
    </citation>
    <scope>NUCLEOTIDE SEQUENCE</scope>
</reference>
<dbReference type="EMBL" id="UINC01153547">
    <property type="protein sequence ID" value="SVD48325.1"/>
    <property type="molecule type" value="Genomic_DNA"/>
</dbReference>
<dbReference type="SUPFAM" id="SSF53448">
    <property type="entry name" value="Nucleotide-diphospho-sugar transferases"/>
    <property type="match status" value="1"/>
</dbReference>
<evidence type="ECO:0000313" key="3">
    <source>
        <dbReference type="EMBL" id="SVD48325.1"/>
    </source>
</evidence>
<dbReference type="AlphaFoldDB" id="A0A382VQQ2"/>
<dbReference type="GO" id="GO:0008690">
    <property type="term" value="F:3-deoxy-manno-octulosonate cytidylyltransferase activity"/>
    <property type="evidence" value="ECO:0007669"/>
    <property type="project" value="TreeGrafter"/>
</dbReference>
<keyword evidence="2" id="KW-0548">Nucleotidyltransferase</keyword>
<organism evidence="3">
    <name type="scientific">marine metagenome</name>
    <dbReference type="NCBI Taxonomy" id="408172"/>
    <lineage>
        <taxon>unclassified sequences</taxon>
        <taxon>metagenomes</taxon>
        <taxon>ecological metagenomes</taxon>
    </lineage>
</organism>
<evidence type="ECO:0000256" key="1">
    <source>
        <dbReference type="ARBA" id="ARBA00022679"/>
    </source>
</evidence>